<dbReference type="Pfam" id="PF09643">
    <property type="entry name" value="YopX"/>
    <property type="match status" value="1"/>
</dbReference>
<reference evidence="2 3" key="1">
    <citation type="submission" date="2018-03" db="EMBL/GenBank/DDBJ databases">
        <title>Complete Fusobacterium genomes using hybrid Minion sequencing.</title>
        <authorList>
            <person name="Slade D.J."/>
            <person name="Lahmers K."/>
        </authorList>
    </citation>
    <scope>NUCLEOTIDE SEQUENCE [LARGE SCALE GENOMIC DNA]</scope>
    <source>
        <strain evidence="2 3">2_1_31</strain>
    </source>
</reference>
<dbReference type="Proteomes" id="UP000241472">
    <property type="component" value="Chromosome"/>
</dbReference>
<dbReference type="InterPro" id="IPR019096">
    <property type="entry name" value="YopX_protein"/>
</dbReference>
<evidence type="ECO:0000313" key="3">
    <source>
        <dbReference type="Proteomes" id="UP000241472"/>
    </source>
</evidence>
<dbReference type="AlphaFoldDB" id="A0AAD0HX76"/>
<proteinExistence type="predicted"/>
<dbReference type="Gene3D" id="2.30.30.290">
    <property type="entry name" value="YopX-like domains"/>
    <property type="match status" value="1"/>
</dbReference>
<accession>A0AAD0HX76</accession>
<evidence type="ECO:0000313" key="2">
    <source>
        <dbReference type="EMBL" id="AVQ26032.1"/>
    </source>
</evidence>
<name>A0AAD0HX76_9FUSO</name>
<dbReference type="EMBL" id="CP028108">
    <property type="protein sequence ID" value="AVQ26032.1"/>
    <property type="molecule type" value="Genomic_DNA"/>
</dbReference>
<feature type="domain" description="YopX protein" evidence="1">
    <location>
        <begin position="7"/>
        <end position="121"/>
    </location>
</feature>
<gene>
    <name evidence="2" type="ORF">C4N17_10505</name>
</gene>
<dbReference type="KEGG" id="fpei:C4N17_10505"/>
<protein>
    <recommendedName>
        <fullName evidence="1">YopX protein domain-containing protein</fullName>
    </recommendedName>
</protein>
<evidence type="ECO:0000259" key="1">
    <source>
        <dbReference type="Pfam" id="PF09643"/>
    </source>
</evidence>
<dbReference type="SUPFAM" id="SSF159006">
    <property type="entry name" value="YopX-like"/>
    <property type="match status" value="1"/>
</dbReference>
<organism evidence="2 3">
    <name type="scientific">Fusobacterium periodonticum</name>
    <dbReference type="NCBI Taxonomy" id="860"/>
    <lineage>
        <taxon>Bacteria</taxon>
        <taxon>Fusobacteriati</taxon>
        <taxon>Fusobacteriota</taxon>
        <taxon>Fusobacteriia</taxon>
        <taxon>Fusobacteriales</taxon>
        <taxon>Fusobacteriaceae</taxon>
        <taxon>Fusobacterium</taxon>
    </lineage>
</organism>
<dbReference type="InterPro" id="IPR023385">
    <property type="entry name" value="YopX-like_C"/>
</dbReference>
<sequence length="124" mass="15181">MNMREIKFRAWDKINKDMFNVESINFQERRVYKDTVSYRKFEDIDLMQYTGLKDKNNKEIYEGDILFESFGERYYKVVFKNGNFRTEFEGYFDEYSFDLIDVVLDLCEINGNIYENSELMEEVR</sequence>